<name>A0A2S1PSQ5_9VIRU</name>
<protein>
    <submittedName>
        <fullName evidence="1">Nonstructural protein</fullName>
    </submittedName>
</protein>
<accession>A0A2S1PSQ5</accession>
<proteinExistence type="predicted"/>
<dbReference type="EMBL" id="MG969384">
    <property type="protein sequence ID" value="AWH61704.1"/>
    <property type="molecule type" value="Genomic_RNA"/>
</dbReference>
<reference evidence="1" key="1">
    <citation type="journal article" date="2018" name="Ticks Tick Borne Dis.">
        <title>Uukuniemi virus, Czech Republic.</title>
        <authorList>
            <person name="Papa A."/>
            <person name="Zelena H."/>
            <person name="Papadopoulou E."/>
            <person name="Mrazek J."/>
        </authorList>
    </citation>
    <scope>NUCLEOTIDE SEQUENCE</scope>
    <source>
        <strain evidence="1">Lichnov/Czech Republic/2004</strain>
    </source>
</reference>
<organism evidence="1">
    <name type="scientific">Uukuniemi phlebovirus</name>
    <dbReference type="NCBI Taxonomy" id="1933191"/>
    <lineage>
        <taxon>Viruses</taxon>
        <taxon>Riboviria</taxon>
        <taxon>Orthornavirae</taxon>
        <taxon>Negarnaviricota</taxon>
        <taxon>Polyploviricotina</taxon>
        <taxon>Bunyaviricetes</taxon>
        <taxon>Hareavirales</taxon>
        <taxon>Phenuiviridae</taxon>
        <taxon>Uukuvirus</taxon>
        <taxon>Uukuvirus uukuniemiense</taxon>
    </lineage>
</organism>
<sequence length="273" mass="31982">MSYFTIQNEDLPQGFTLRPHDKFYDSLWEMMDDGYFPSTIPLKTTINGVDMPSVGWLEVDEGLYDILIDGLDVLRPTDEEMIVSATGWPLEKKRALILNFFRNLRMDIIGTYTLQRSFITIMSIVLFGDQNPRLRRKKRSRVSLGKMLFDLALRMRSKIRRMKLTEVQVTGQNLVKDLCLLHILDLQKRLVTRGTIAEKRFFTTFEQAPCNYGPKRYGMKKKHMNFMFESDLKNLTVHPTLVNLEEHWITFESARERLLDTTFTKDWPVVGSL</sequence>
<evidence type="ECO:0000313" key="1">
    <source>
        <dbReference type="EMBL" id="AWH61704.1"/>
    </source>
</evidence>